<dbReference type="PANTHER" id="PTHR23500:SF357">
    <property type="entry name" value="IP12678P"/>
    <property type="match status" value="1"/>
</dbReference>
<evidence type="ECO:0000313" key="8">
    <source>
        <dbReference type="EMBL" id="KAK9917785.1"/>
    </source>
</evidence>
<gene>
    <name evidence="8" type="ORF">WJX75_008205</name>
</gene>
<evidence type="ECO:0000256" key="3">
    <source>
        <dbReference type="ARBA" id="ARBA00022448"/>
    </source>
</evidence>
<proteinExistence type="inferred from homology"/>
<evidence type="ECO:0000313" key="9">
    <source>
        <dbReference type="Proteomes" id="UP001491310"/>
    </source>
</evidence>
<keyword evidence="5 7" id="KW-1133">Transmembrane helix</keyword>
<dbReference type="EMBL" id="JALJOT010000002">
    <property type="protein sequence ID" value="KAK9917785.1"/>
    <property type="molecule type" value="Genomic_DNA"/>
</dbReference>
<dbReference type="InterPro" id="IPR036259">
    <property type="entry name" value="MFS_trans_sf"/>
</dbReference>
<evidence type="ECO:0000256" key="2">
    <source>
        <dbReference type="ARBA" id="ARBA00010992"/>
    </source>
</evidence>
<dbReference type="InterPro" id="IPR005828">
    <property type="entry name" value="MFS_sugar_transport-like"/>
</dbReference>
<reference evidence="8 9" key="1">
    <citation type="journal article" date="2024" name="Nat. Commun.">
        <title>Phylogenomics reveals the evolutionary origins of lichenization in chlorophyte algae.</title>
        <authorList>
            <person name="Puginier C."/>
            <person name="Libourel C."/>
            <person name="Otte J."/>
            <person name="Skaloud P."/>
            <person name="Haon M."/>
            <person name="Grisel S."/>
            <person name="Petersen M."/>
            <person name="Berrin J.G."/>
            <person name="Delaux P.M."/>
            <person name="Dal Grande F."/>
            <person name="Keller J."/>
        </authorList>
    </citation>
    <scope>NUCLEOTIDE SEQUENCE [LARGE SCALE GENOMIC DNA]</scope>
    <source>
        <strain evidence="8 9">SAG 216-7</strain>
    </source>
</reference>
<keyword evidence="6 7" id="KW-0472">Membrane</keyword>
<dbReference type="Pfam" id="PF00083">
    <property type="entry name" value="Sugar_tr"/>
    <property type="match status" value="1"/>
</dbReference>
<comment type="subcellular location">
    <subcellularLocation>
        <location evidence="1">Membrane</location>
    </subcellularLocation>
</comment>
<evidence type="ECO:0000256" key="4">
    <source>
        <dbReference type="ARBA" id="ARBA00022692"/>
    </source>
</evidence>
<dbReference type="InterPro" id="IPR045262">
    <property type="entry name" value="STP/PLT_plant"/>
</dbReference>
<dbReference type="PANTHER" id="PTHR23500">
    <property type="entry name" value="SOLUTE CARRIER FAMILY 2, FACILITATED GLUCOSE TRANSPORTER"/>
    <property type="match status" value="1"/>
</dbReference>
<protein>
    <recommendedName>
        <fullName evidence="10">Major facilitator superfamily (MFS) profile domain-containing protein</fullName>
    </recommendedName>
</protein>
<comment type="caution">
    <text evidence="8">The sequence shown here is derived from an EMBL/GenBank/DDBJ whole genome shotgun (WGS) entry which is preliminary data.</text>
</comment>
<dbReference type="Proteomes" id="UP001491310">
    <property type="component" value="Unassembled WGS sequence"/>
</dbReference>
<name>A0ABR2Z296_9CHLO</name>
<accession>A0ABR2Z296</accession>
<comment type="similarity">
    <text evidence="2">Belongs to the major facilitator superfamily. Sugar transporter (TC 2.A.1.1) family.</text>
</comment>
<keyword evidence="3" id="KW-0813">Transport</keyword>
<sequence>MVCLFAFGFAWSWGPLGWLIPSEIQPLETRCVGQSFATAVNFLIAFIVGQSFLATLCAMRWGALRSYSMRLPPSSLRHSAWLRPRECQ</sequence>
<evidence type="ECO:0008006" key="10">
    <source>
        <dbReference type="Google" id="ProtNLM"/>
    </source>
</evidence>
<evidence type="ECO:0000256" key="7">
    <source>
        <dbReference type="SAM" id="Phobius"/>
    </source>
</evidence>
<feature type="transmembrane region" description="Helical" evidence="7">
    <location>
        <begin position="35"/>
        <end position="59"/>
    </location>
</feature>
<evidence type="ECO:0000256" key="6">
    <source>
        <dbReference type="ARBA" id="ARBA00023136"/>
    </source>
</evidence>
<dbReference type="Gene3D" id="1.20.1250.20">
    <property type="entry name" value="MFS general substrate transporter like domains"/>
    <property type="match status" value="1"/>
</dbReference>
<keyword evidence="4 7" id="KW-0812">Transmembrane</keyword>
<organism evidence="8 9">
    <name type="scientific">Coccomyxa subellipsoidea</name>
    <dbReference type="NCBI Taxonomy" id="248742"/>
    <lineage>
        <taxon>Eukaryota</taxon>
        <taxon>Viridiplantae</taxon>
        <taxon>Chlorophyta</taxon>
        <taxon>core chlorophytes</taxon>
        <taxon>Trebouxiophyceae</taxon>
        <taxon>Trebouxiophyceae incertae sedis</taxon>
        <taxon>Coccomyxaceae</taxon>
        <taxon>Coccomyxa</taxon>
    </lineage>
</organism>
<evidence type="ECO:0000256" key="1">
    <source>
        <dbReference type="ARBA" id="ARBA00004370"/>
    </source>
</evidence>
<evidence type="ECO:0000256" key="5">
    <source>
        <dbReference type="ARBA" id="ARBA00022989"/>
    </source>
</evidence>
<keyword evidence="9" id="KW-1185">Reference proteome</keyword>